<evidence type="ECO:0000256" key="4">
    <source>
        <dbReference type="ARBA" id="ARBA00023163"/>
    </source>
</evidence>
<comment type="caution">
    <text evidence="7">The sequence shown here is derived from an EMBL/GenBank/DDBJ whole genome shotgun (WGS) entry which is preliminary data.</text>
</comment>
<dbReference type="EMBL" id="BMJQ01000024">
    <property type="protein sequence ID" value="GGF46899.1"/>
    <property type="molecule type" value="Genomic_DNA"/>
</dbReference>
<dbReference type="Proteomes" id="UP000646365">
    <property type="component" value="Unassembled WGS sequence"/>
</dbReference>
<evidence type="ECO:0000313" key="7">
    <source>
        <dbReference type="EMBL" id="GGF46899.1"/>
    </source>
</evidence>
<dbReference type="Gene3D" id="1.10.10.10">
    <property type="entry name" value="Winged helix-like DNA-binding domain superfamily/Winged helix DNA-binding domain"/>
    <property type="match status" value="1"/>
</dbReference>
<dbReference type="NCBIfam" id="TIGR02937">
    <property type="entry name" value="sigma70-ECF"/>
    <property type="match status" value="1"/>
</dbReference>
<dbReference type="InterPro" id="IPR013249">
    <property type="entry name" value="RNA_pol_sigma70_r4_t2"/>
</dbReference>
<dbReference type="GO" id="GO:0003677">
    <property type="term" value="F:DNA binding"/>
    <property type="evidence" value="ECO:0007669"/>
    <property type="project" value="InterPro"/>
</dbReference>
<dbReference type="InterPro" id="IPR014284">
    <property type="entry name" value="RNA_pol_sigma-70_dom"/>
</dbReference>
<dbReference type="GO" id="GO:0006352">
    <property type="term" value="P:DNA-templated transcription initiation"/>
    <property type="evidence" value="ECO:0007669"/>
    <property type="project" value="InterPro"/>
</dbReference>
<sequence>MLRDLLAGRYEEFKFRLTRRLGSEELAGESLQETWLRLNRYDEVGPVQSPAAYVMRVALNIAADRRRAEDRLARRREVDAALDVADPAPGPEREAEGRLQLEALRRAIDTLPDRAREILTAARLQGQSQQEIADRFGISTRMVRIELRRALDHCEAQLGEDFLSGPAPSSIEKADRPAPAAGGDRTGAATRR</sequence>
<feature type="compositionally biased region" description="Low complexity" evidence="5">
    <location>
        <begin position="177"/>
        <end position="192"/>
    </location>
</feature>
<dbReference type="Pfam" id="PF08281">
    <property type="entry name" value="Sigma70_r4_2"/>
    <property type="match status" value="1"/>
</dbReference>
<evidence type="ECO:0000256" key="5">
    <source>
        <dbReference type="SAM" id="MobiDB-lite"/>
    </source>
</evidence>
<reference evidence="7" key="1">
    <citation type="journal article" date="2014" name="Int. J. Syst. Evol. Microbiol.">
        <title>Complete genome sequence of Corynebacterium casei LMG S-19264T (=DSM 44701T), isolated from a smear-ripened cheese.</title>
        <authorList>
            <consortium name="US DOE Joint Genome Institute (JGI-PGF)"/>
            <person name="Walter F."/>
            <person name="Albersmeier A."/>
            <person name="Kalinowski J."/>
            <person name="Ruckert C."/>
        </authorList>
    </citation>
    <scope>NUCLEOTIDE SEQUENCE</scope>
    <source>
        <strain evidence="7">CGMCC 1.15725</strain>
    </source>
</reference>
<keyword evidence="2" id="KW-0805">Transcription regulation</keyword>
<dbReference type="InterPro" id="IPR036388">
    <property type="entry name" value="WH-like_DNA-bd_sf"/>
</dbReference>
<feature type="domain" description="RNA polymerase sigma factor 70 region 4 type 2" evidence="6">
    <location>
        <begin position="102"/>
        <end position="154"/>
    </location>
</feature>
<dbReference type="SUPFAM" id="SSF88946">
    <property type="entry name" value="Sigma2 domain of RNA polymerase sigma factors"/>
    <property type="match status" value="1"/>
</dbReference>
<dbReference type="PANTHER" id="PTHR43133:SF63">
    <property type="entry name" value="RNA POLYMERASE SIGMA FACTOR FECI-RELATED"/>
    <property type="match status" value="1"/>
</dbReference>
<evidence type="ECO:0000313" key="8">
    <source>
        <dbReference type="Proteomes" id="UP000646365"/>
    </source>
</evidence>
<dbReference type="GO" id="GO:0016987">
    <property type="term" value="F:sigma factor activity"/>
    <property type="evidence" value="ECO:0007669"/>
    <property type="project" value="UniProtKB-KW"/>
</dbReference>
<dbReference type="PANTHER" id="PTHR43133">
    <property type="entry name" value="RNA POLYMERASE ECF-TYPE SIGMA FACTO"/>
    <property type="match status" value="1"/>
</dbReference>
<gene>
    <name evidence="7" type="primary">vreI</name>
    <name evidence="7" type="ORF">GCM10011611_61640</name>
</gene>
<evidence type="ECO:0000256" key="1">
    <source>
        <dbReference type="ARBA" id="ARBA00010641"/>
    </source>
</evidence>
<keyword evidence="3" id="KW-0731">Sigma factor</keyword>
<reference evidence="7" key="2">
    <citation type="submission" date="2020-09" db="EMBL/GenBank/DDBJ databases">
        <authorList>
            <person name="Sun Q."/>
            <person name="Zhou Y."/>
        </authorList>
    </citation>
    <scope>NUCLEOTIDE SEQUENCE</scope>
    <source>
        <strain evidence="7">CGMCC 1.15725</strain>
    </source>
</reference>
<dbReference type="InterPro" id="IPR013325">
    <property type="entry name" value="RNA_pol_sigma_r2"/>
</dbReference>
<dbReference type="CDD" id="cd06171">
    <property type="entry name" value="Sigma70_r4"/>
    <property type="match status" value="1"/>
</dbReference>
<name>A0A8J3E706_9PROT</name>
<comment type="similarity">
    <text evidence="1">Belongs to the sigma-70 factor family. ECF subfamily.</text>
</comment>
<accession>A0A8J3E706</accession>
<organism evidence="7 8">
    <name type="scientific">Aliidongia dinghuensis</name>
    <dbReference type="NCBI Taxonomy" id="1867774"/>
    <lineage>
        <taxon>Bacteria</taxon>
        <taxon>Pseudomonadati</taxon>
        <taxon>Pseudomonadota</taxon>
        <taxon>Alphaproteobacteria</taxon>
        <taxon>Rhodospirillales</taxon>
        <taxon>Dongiaceae</taxon>
        <taxon>Aliidongia</taxon>
    </lineage>
</organism>
<dbReference type="SUPFAM" id="SSF88659">
    <property type="entry name" value="Sigma3 and sigma4 domains of RNA polymerase sigma factors"/>
    <property type="match status" value="1"/>
</dbReference>
<keyword evidence="8" id="KW-1185">Reference proteome</keyword>
<proteinExistence type="inferred from homology"/>
<dbReference type="Gene3D" id="1.10.1740.10">
    <property type="match status" value="1"/>
</dbReference>
<evidence type="ECO:0000256" key="2">
    <source>
        <dbReference type="ARBA" id="ARBA00023015"/>
    </source>
</evidence>
<protein>
    <submittedName>
        <fullName evidence="7">ECF sigma factor VreI</fullName>
    </submittedName>
</protein>
<keyword evidence="4" id="KW-0804">Transcription</keyword>
<feature type="region of interest" description="Disordered" evidence="5">
    <location>
        <begin position="160"/>
        <end position="192"/>
    </location>
</feature>
<dbReference type="AlphaFoldDB" id="A0A8J3E706"/>
<dbReference type="InterPro" id="IPR039425">
    <property type="entry name" value="RNA_pol_sigma-70-like"/>
</dbReference>
<evidence type="ECO:0000256" key="3">
    <source>
        <dbReference type="ARBA" id="ARBA00023082"/>
    </source>
</evidence>
<evidence type="ECO:0000259" key="6">
    <source>
        <dbReference type="Pfam" id="PF08281"/>
    </source>
</evidence>
<dbReference type="InterPro" id="IPR013324">
    <property type="entry name" value="RNA_pol_sigma_r3/r4-like"/>
</dbReference>